<dbReference type="RefSeq" id="WP_262711377.1">
    <property type="nucleotide sequence ID" value="NZ_FXTA01000001.1"/>
</dbReference>
<proteinExistence type="predicted"/>
<dbReference type="AlphaFoldDB" id="A0A521ADR6"/>
<name>A0A521ADR6_9FLAO</name>
<evidence type="ECO:0000313" key="1">
    <source>
        <dbReference type="EMBL" id="SMO32957.1"/>
    </source>
</evidence>
<dbReference type="Proteomes" id="UP000317289">
    <property type="component" value="Unassembled WGS sequence"/>
</dbReference>
<evidence type="ECO:0000313" key="2">
    <source>
        <dbReference type="Proteomes" id="UP000317289"/>
    </source>
</evidence>
<organism evidence="1 2">
    <name type="scientific">Flavobacterium resistens</name>
    <dbReference type="NCBI Taxonomy" id="443612"/>
    <lineage>
        <taxon>Bacteria</taxon>
        <taxon>Pseudomonadati</taxon>
        <taxon>Bacteroidota</taxon>
        <taxon>Flavobacteriia</taxon>
        <taxon>Flavobacteriales</taxon>
        <taxon>Flavobacteriaceae</taxon>
        <taxon>Flavobacterium</taxon>
    </lineage>
</organism>
<reference evidence="1 2" key="1">
    <citation type="submission" date="2017-05" db="EMBL/GenBank/DDBJ databases">
        <authorList>
            <person name="Varghese N."/>
            <person name="Submissions S."/>
        </authorList>
    </citation>
    <scope>NUCLEOTIDE SEQUENCE [LARGE SCALE GENOMIC DNA]</scope>
    <source>
        <strain evidence="1 2">DSM 19382</strain>
    </source>
</reference>
<gene>
    <name evidence="1" type="ORF">SAMN06265349_10161</name>
</gene>
<sequence>MNKINILKILIVALTNVLALMNFSKNDLKKDIQNIHFEVLKNII</sequence>
<accession>A0A521ADR6</accession>
<dbReference type="EMBL" id="FXTA01000001">
    <property type="protein sequence ID" value="SMO32957.1"/>
    <property type="molecule type" value="Genomic_DNA"/>
</dbReference>
<protein>
    <submittedName>
        <fullName evidence="1">Uncharacterized protein</fullName>
    </submittedName>
</protein>